<dbReference type="SUPFAM" id="SSF101478">
    <property type="entry name" value="ADP-ribosylglycohydrolase"/>
    <property type="match status" value="1"/>
</dbReference>
<dbReference type="GO" id="GO:0016787">
    <property type="term" value="F:hydrolase activity"/>
    <property type="evidence" value="ECO:0007669"/>
    <property type="project" value="UniProtKB-KW"/>
</dbReference>
<dbReference type="Gene3D" id="1.10.4080.10">
    <property type="entry name" value="ADP-ribosylation/Crystallin J1"/>
    <property type="match status" value="1"/>
</dbReference>
<dbReference type="Pfam" id="PF03747">
    <property type="entry name" value="ADP_ribosyl_GH"/>
    <property type="match status" value="1"/>
</dbReference>
<proteinExistence type="predicted"/>
<keyword evidence="1" id="KW-0460">Magnesium</keyword>
<comment type="caution">
    <text evidence="2">The sequence shown here is derived from an EMBL/GenBank/DDBJ whole genome shotgun (WGS) entry which is preliminary data.</text>
</comment>
<keyword evidence="2" id="KW-0378">Hydrolase</keyword>
<keyword evidence="3" id="KW-1185">Reference proteome</keyword>
<feature type="binding site" evidence="1">
    <location>
        <position position="288"/>
    </location>
    <ligand>
        <name>Mg(2+)</name>
        <dbReference type="ChEBI" id="CHEBI:18420"/>
        <label>1</label>
    </ligand>
</feature>
<feature type="binding site" evidence="1">
    <location>
        <position position="57"/>
    </location>
    <ligand>
        <name>Mg(2+)</name>
        <dbReference type="ChEBI" id="CHEBI:18420"/>
        <label>1</label>
    </ligand>
</feature>
<feature type="binding site" evidence="1">
    <location>
        <position position="287"/>
    </location>
    <ligand>
        <name>Mg(2+)</name>
        <dbReference type="ChEBI" id="CHEBI:18420"/>
        <label>1</label>
    </ligand>
</feature>
<evidence type="ECO:0000256" key="1">
    <source>
        <dbReference type="PIRSR" id="PIRSR605502-1"/>
    </source>
</evidence>
<feature type="binding site" evidence="1">
    <location>
        <position position="55"/>
    </location>
    <ligand>
        <name>Mg(2+)</name>
        <dbReference type="ChEBI" id="CHEBI:18420"/>
        <label>1</label>
    </ligand>
</feature>
<comment type="cofactor">
    <cofactor evidence="1">
        <name>Mg(2+)</name>
        <dbReference type="ChEBI" id="CHEBI:18420"/>
    </cofactor>
    <text evidence="1">Binds 2 magnesium ions per subunit.</text>
</comment>
<dbReference type="InterPro" id="IPR005502">
    <property type="entry name" value="Ribosyl_crysJ1"/>
</dbReference>
<dbReference type="OrthoDB" id="9798107at2"/>
<dbReference type="Proteomes" id="UP000256913">
    <property type="component" value="Unassembled WGS sequence"/>
</dbReference>
<dbReference type="EMBL" id="QUMQ01000001">
    <property type="protein sequence ID" value="REF94909.1"/>
    <property type="molecule type" value="Genomic_DNA"/>
</dbReference>
<gene>
    <name evidence="2" type="ORF">DFJ67_0854</name>
</gene>
<evidence type="ECO:0000313" key="3">
    <source>
        <dbReference type="Proteomes" id="UP000256913"/>
    </source>
</evidence>
<keyword evidence="1" id="KW-0479">Metal-binding</keyword>
<dbReference type="PANTHER" id="PTHR16222:SF12">
    <property type="entry name" value="ADP-RIBOSYLGLYCOHYDROLASE-RELATED"/>
    <property type="match status" value="1"/>
</dbReference>
<dbReference type="AlphaFoldDB" id="A0A3D9ZDC2"/>
<organism evidence="2 3">
    <name type="scientific">Asanoa ferruginea</name>
    <dbReference type="NCBI Taxonomy" id="53367"/>
    <lineage>
        <taxon>Bacteria</taxon>
        <taxon>Bacillati</taxon>
        <taxon>Actinomycetota</taxon>
        <taxon>Actinomycetes</taxon>
        <taxon>Micromonosporales</taxon>
        <taxon>Micromonosporaceae</taxon>
        <taxon>Asanoa</taxon>
    </lineage>
</organism>
<evidence type="ECO:0000313" key="2">
    <source>
        <dbReference type="EMBL" id="REF94909.1"/>
    </source>
</evidence>
<feature type="binding site" evidence="1">
    <location>
        <position position="56"/>
    </location>
    <ligand>
        <name>Mg(2+)</name>
        <dbReference type="ChEBI" id="CHEBI:18420"/>
        <label>1</label>
    </ligand>
</feature>
<dbReference type="RefSeq" id="WP_116066665.1">
    <property type="nucleotide sequence ID" value="NZ_BONB01000001.1"/>
</dbReference>
<sequence length="354" mass="37835">MPDKGFRARVRGCLLGGAIGDALGNPVEFLSTHRIRERFGPDGLTDLLGDPALITDDTQMTLFTVEGLIRASVRWDRGVCHPASVVHRAHLRWLDTQRLPAPPAEVDGWLAGQSFLYARRAPGNACLSGLAAGRMGTLENPANPDSKGCGAVMRSAPFGLHPRWTVEQSFDLAVECAVQTHGHPSGYLAAGAFAAITHGLVAGQELVEAVEGALVLLRQRPRHDEVTSALRAALGLDRAATPELVERLGGGWVAEEALAIGVYAALAHPTDVRRALLVAVNHSGDSDSTAAIAGNLLGAWHGEEALPADWVFRLEGRGTILEVADDLVLEYTQRDQLHGDYGPYTSWTSRYPGS</sequence>
<feature type="binding site" evidence="1">
    <location>
        <position position="285"/>
    </location>
    <ligand>
        <name>Mg(2+)</name>
        <dbReference type="ChEBI" id="CHEBI:18420"/>
        <label>1</label>
    </ligand>
</feature>
<name>A0A3D9ZDC2_9ACTN</name>
<accession>A0A3D9ZDC2</accession>
<dbReference type="GO" id="GO:0046872">
    <property type="term" value="F:metal ion binding"/>
    <property type="evidence" value="ECO:0007669"/>
    <property type="project" value="UniProtKB-KW"/>
</dbReference>
<protein>
    <submittedName>
        <fullName evidence="2">ADP-ribosylglycohydrolase</fullName>
    </submittedName>
</protein>
<dbReference type="InterPro" id="IPR036705">
    <property type="entry name" value="Ribosyl_crysJ1_sf"/>
</dbReference>
<dbReference type="InterPro" id="IPR050792">
    <property type="entry name" value="ADP-ribosylglycohydrolase"/>
</dbReference>
<dbReference type="PANTHER" id="PTHR16222">
    <property type="entry name" value="ADP-RIBOSYLGLYCOHYDROLASE"/>
    <property type="match status" value="1"/>
</dbReference>
<reference evidence="2 3" key="1">
    <citation type="submission" date="2018-08" db="EMBL/GenBank/DDBJ databases">
        <title>Sequencing the genomes of 1000 actinobacteria strains.</title>
        <authorList>
            <person name="Klenk H.-P."/>
        </authorList>
    </citation>
    <scope>NUCLEOTIDE SEQUENCE [LARGE SCALE GENOMIC DNA]</scope>
    <source>
        <strain evidence="2 3">DSM 44099</strain>
    </source>
</reference>